<feature type="domain" description="Transglutaminase-like" evidence="2">
    <location>
        <begin position="447"/>
        <end position="518"/>
    </location>
</feature>
<dbReference type="EMBL" id="CP003360">
    <property type="protein sequence ID" value="AFM25323.1"/>
    <property type="molecule type" value="Genomic_DNA"/>
</dbReference>
<protein>
    <submittedName>
        <fullName evidence="3">Transglutaminase-like enzyme, predicted cysteine protease</fullName>
    </submittedName>
</protein>
<dbReference type="eggNOG" id="COG1305">
    <property type="taxonomic scope" value="Bacteria"/>
</dbReference>
<dbReference type="RefSeq" id="WP_014810464.1">
    <property type="nucleotide sequence ID" value="NC_018025.1"/>
</dbReference>
<evidence type="ECO:0000259" key="2">
    <source>
        <dbReference type="SMART" id="SM00460"/>
    </source>
</evidence>
<dbReference type="OrthoDB" id="9804872at2"/>
<dbReference type="SUPFAM" id="SSF54001">
    <property type="entry name" value="Cysteine proteinases"/>
    <property type="match status" value="1"/>
</dbReference>
<name>I4C6Y2_DESTA</name>
<sequence length="698" mass="79040">MRSWLASLPFLSSFFGRKKEFPGGFFFVSIAPDRYRAFRWSLSAMVAVSIASTCIESGLHPLFLLLLPLIVLALLRRDYGSPFLVSERTGFVLFGIYLVLLVCFAVVFRGRLSLPSLIVHFSFGILMVRVLNVLTDRNVEQVFLLSLGLILINCIITNHILFGLLLPLYLFLFMTSLLLFHAARKGRLAQDDRVTGRREPENVPAGRLAKYTIVVVAGTLLSFVLLPRPFFSMPGFRMAMSGSGELSSMAQRISYREMMGMSDRQRIAFLVKLEGGTLSKEPYWRGRALEKFDGKNWTAAEGRKAAGRPVPVDYSIATVYQFIPYKLQTNTIYASGLPISAFGRMRHPLYIDPTGEILVDSPFLFSDSYEVTVLNRPFPMGRRSEIVNLDRTGITPKIAEFARQLSAGATLPSEKAKRLVSGLRDHFRYEFEPSPPPPDAHPIEHFLFQSRSGHCEYFAGALCLLLRAEGIPARVVEGFSGMERSSEPGEYTVRFAHAHAWVEAGLGDDQWTLLEPTPASRLETQSYLRQFATDLYDTIEKKWTKYVVYFDRGDQRRIYSVIQELFDSDIEFEEIRSILRPYFVVALCGAVGALSLFLGAYTVRRNRRPPSSVYLSAMQDLVRAGFLDKVHQWHELNAMEVSENAPHVAETLAEFMRTYFDERFGKKTFSIGRLEHARKKMVSDLKRISAKSVKMNAS</sequence>
<evidence type="ECO:0000313" key="3">
    <source>
        <dbReference type="EMBL" id="AFM25323.1"/>
    </source>
</evidence>
<proteinExistence type="predicted"/>
<dbReference type="InterPro" id="IPR021878">
    <property type="entry name" value="TgpA_N"/>
</dbReference>
<dbReference type="GO" id="GO:0006508">
    <property type="term" value="P:proteolysis"/>
    <property type="evidence" value="ECO:0007669"/>
    <property type="project" value="UniProtKB-KW"/>
</dbReference>
<keyword evidence="4" id="KW-1185">Reference proteome</keyword>
<reference evidence="4" key="1">
    <citation type="submission" date="2012-06" db="EMBL/GenBank/DDBJ databases">
        <title>Complete sequence of chromosome of Desulfomonile tiedjei DSM 6799.</title>
        <authorList>
            <person name="Lucas S."/>
            <person name="Copeland A."/>
            <person name="Lapidus A."/>
            <person name="Glavina del Rio T."/>
            <person name="Dalin E."/>
            <person name="Tice H."/>
            <person name="Bruce D."/>
            <person name="Goodwin L."/>
            <person name="Pitluck S."/>
            <person name="Peters L."/>
            <person name="Ovchinnikova G."/>
            <person name="Zeytun A."/>
            <person name="Lu M."/>
            <person name="Kyrpides N."/>
            <person name="Mavromatis K."/>
            <person name="Ivanova N."/>
            <person name="Brettin T."/>
            <person name="Detter J.C."/>
            <person name="Han C."/>
            <person name="Larimer F."/>
            <person name="Land M."/>
            <person name="Hauser L."/>
            <person name="Markowitz V."/>
            <person name="Cheng J.-F."/>
            <person name="Hugenholtz P."/>
            <person name="Woyke T."/>
            <person name="Wu D."/>
            <person name="Spring S."/>
            <person name="Schroeder M."/>
            <person name="Brambilla E."/>
            <person name="Klenk H.-P."/>
            <person name="Eisen J.A."/>
        </authorList>
    </citation>
    <scope>NUCLEOTIDE SEQUENCE [LARGE SCALE GENOMIC DNA]</scope>
    <source>
        <strain evidence="4">ATCC 49306 / DSM 6799 / DCB-1</strain>
    </source>
</reference>
<dbReference type="PANTHER" id="PTHR42736:SF1">
    <property type="entry name" value="PROTEIN-GLUTAMINE GAMMA-GLUTAMYLTRANSFERASE"/>
    <property type="match status" value="1"/>
</dbReference>
<dbReference type="Gene3D" id="3.10.620.30">
    <property type="match status" value="1"/>
</dbReference>
<dbReference type="PANTHER" id="PTHR42736">
    <property type="entry name" value="PROTEIN-GLUTAMINE GAMMA-GLUTAMYLTRANSFERASE"/>
    <property type="match status" value="1"/>
</dbReference>
<dbReference type="InterPro" id="IPR002931">
    <property type="entry name" value="Transglutaminase-like"/>
</dbReference>
<dbReference type="Pfam" id="PF01841">
    <property type="entry name" value="Transglut_core"/>
    <property type="match status" value="1"/>
</dbReference>
<feature type="transmembrane region" description="Helical" evidence="1">
    <location>
        <begin position="40"/>
        <end position="70"/>
    </location>
</feature>
<accession>I4C6Y2</accession>
<feature type="transmembrane region" description="Helical" evidence="1">
    <location>
        <begin position="582"/>
        <end position="603"/>
    </location>
</feature>
<gene>
    <name evidence="3" type="ordered locus">Desti_2644</name>
</gene>
<organism evidence="3 4">
    <name type="scientific">Desulfomonile tiedjei (strain ATCC 49306 / DSM 6799 / DCB-1)</name>
    <dbReference type="NCBI Taxonomy" id="706587"/>
    <lineage>
        <taxon>Bacteria</taxon>
        <taxon>Pseudomonadati</taxon>
        <taxon>Thermodesulfobacteriota</taxon>
        <taxon>Desulfomonilia</taxon>
        <taxon>Desulfomonilales</taxon>
        <taxon>Desulfomonilaceae</taxon>
        <taxon>Desulfomonile</taxon>
    </lineage>
</organism>
<dbReference type="KEGG" id="dti:Desti_2644"/>
<dbReference type="Pfam" id="PF11992">
    <property type="entry name" value="TgpA_N"/>
    <property type="match status" value="1"/>
</dbReference>
<dbReference type="STRING" id="706587.Desti_2644"/>
<dbReference type="GO" id="GO:0008233">
    <property type="term" value="F:peptidase activity"/>
    <property type="evidence" value="ECO:0007669"/>
    <property type="project" value="UniProtKB-KW"/>
</dbReference>
<dbReference type="SMART" id="SM00460">
    <property type="entry name" value="TGc"/>
    <property type="match status" value="1"/>
</dbReference>
<dbReference type="InterPro" id="IPR038765">
    <property type="entry name" value="Papain-like_cys_pep_sf"/>
</dbReference>
<feature type="transmembrane region" description="Helical" evidence="1">
    <location>
        <begin position="142"/>
        <end position="160"/>
    </location>
</feature>
<dbReference type="AlphaFoldDB" id="I4C6Y2"/>
<keyword evidence="1" id="KW-0812">Transmembrane</keyword>
<dbReference type="HOGENOM" id="CLU_012397_2_0_7"/>
<keyword evidence="3" id="KW-0378">Hydrolase</keyword>
<dbReference type="Proteomes" id="UP000006055">
    <property type="component" value="Chromosome"/>
</dbReference>
<evidence type="ECO:0000256" key="1">
    <source>
        <dbReference type="SAM" id="Phobius"/>
    </source>
</evidence>
<feature type="transmembrane region" description="Helical" evidence="1">
    <location>
        <begin position="208"/>
        <end position="226"/>
    </location>
</feature>
<keyword evidence="1" id="KW-0472">Membrane</keyword>
<feature type="transmembrane region" description="Helical" evidence="1">
    <location>
        <begin position="114"/>
        <end position="135"/>
    </location>
</feature>
<keyword evidence="3" id="KW-0645">Protease</keyword>
<feature type="transmembrane region" description="Helical" evidence="1">
    <location>
        <begin position="166"/>
        <end position="183"/>
    </location>
</feature>
<feature type="transmembrane region" description="Helical" evidence="1">
    <location>
        <begin position="91"/>
        <end position="108"/>
    </location>
</feature>
<keyword evidence="1" id="KW-1133">Transmembrane helix</keyword>
<dbReference type="InterPro" id="IPR052901">
    <property type="entry name" value="Bact_TGase-like"/>
</dbReference>
<evidence type="ECO:0000313" key="4">
    <source>
        <dbReference type="Proteomes" id="UP000006055"/>
    </source>
</evidence>